<organism evidence="3 4">
    <name type="scientific">Gnathostoma spinigerum</name>
    <dbReference type="NCBI Taxonomy" id="75299"/>
    <lineage>
        <taxon>Eukaryota</taxon>
        <taxon>Metazoa</taxon>
        <taxon>Ecdysozoa</taxon>
        <taxon>Nematoda</taxon>
        <taxon>Chromadorea</taxon>
        <taxon>Rhabditida</taxon>
        <taxon>Spirurina</taxon>
        <taxon>Gnathostomatomorpha</taxon>
        <taxon>Gnathostomatoidea</taxon>
        <taxon>Gnathostomatidae</taxon>
        <taxon>Gnathostoma</taxon>
    </lineage>
</organism>
<dbReference type="AlphaFoldDB" id="A0ABD6EL86"/>
<dbReference type="SUPFAM" id="SSF74853">
    <property type="entry name" value="Lamin A/C globular tail domain"/>
    <property type="match status" value="1"/>
</dbReference>
<evidence type="ECO:0000259" key="2">
    <source>
        <dbReference type="PROSITE" id="PS51841"/>
    </source>
</evidence>
<dbReference type="EMBL" id="JBGFUD010005860">
    <property type="protein sequence ID" value="MFH4980643.1"/>
    <property type="molecule type" value="Genomic_DNA"/>
</dbReference>
<keyword evidence="4" id="KW-1185">Reference proteome</keyword>
<dbReference type="PANTHER" id="PTHR45721">
    <property type="entry name" value="LAMIN DM0-RELATED"/>
    <property type="match status" value="1"/>
</dbReference>
<dbReference type="InterPro" id="IPR001322">
    <property type="entry name" value="Lamin_tail_dom"/>
</dbReference>
<dbReference type="InterPro" id="IPR036415">
    <property type="entry name" value="Lamin_tail_dom_sf"/>
</dbReference>
<dbReference type="Pfam" id="PF00932">
    <property type="entry name" value="LTD"/>
    <property type="match status" value="1"/>
</dbReference>
<protein>
    <recommendedName>
        <fullName evidence="2">LTD domain-containing protein</fullName>
    </recommendedName>
</protein>
<evidence type="ECO:0000256" key="1">
    <source>
        <dbReference type="ARBA" id="ARBA00023054"/>
    </source>
</evidence>
<dbReference type="PROSITE" id="PS51841">
    <property type="entry name" value="LTD"/>
    <property type="match status" value="1"/>
</dbReference>
<dbReference type="Proteomes" id="UP001608902">
    <property type="component" value="Unassembled WGS sequence"/>
</dbReference>
<proteinExistence type="predicted"/>
<gene>
    <name evidence="3" type="ORF">AB6A40_007352</name>
</gene>
<feature type="domain" description="LTD" evidence="2">
    <location>
        <begin position="39"/>
        <end position="151"/>
    </location>
</feature>
<keyword evidence="1" id="KW-0175">Coiled coil</keyword>
<evidence type="ECO:0000313" key="3">
    <source>
        <dbReference type="EMBL" id="MFH4980643.1"/>
    </source>
</evidence>
<evidence type="ECO:0000313" key="4">
    <source>
        <dbReference type="Proteomes" id="UP001608902"/>
    </source>
</evidence>
<dbReference type="Gene3D" id="2.60.40.1260">
    <property type="entry name" value="Lamin Tail domain"/>
    <property type="match status" value="1"/>
</dbReference>
<dbReference type="PANTHER" id="PTHR45721:SF12">
    <property type="entry name" value="INTERMEDIATE FILAMENT PROTEIN IFA-1"/>
    <property type="match status" value="1"/>
</dbReference>
<name>A0ABD6EL86_9BILA</name>
<comment type="caution">
    <text evidence="3">The sequence shown here is derived from an EMBL/GenBank/DDBJ whole genome shotgun (WGS) entry which is preliminary data.</text>
</comment>
<reference evidence="3 4" key="1">
    <citation type="submission" date="2024-08" db="EMBL/GenBank/DDBJ databases">
        <title>Gnathostoma spinigerum genome.</title>
        <authorList>
            <person name="Gonzalez-Bertolin B."/>
            <person name="Monzon S."/>
            <person name="Zaballos A."/>
            <person name="Jimenez P."/>
            <person name="Dekumyoy P."/>
            <person name="Varona S."/>
            <person name="Cuesta I."/>
            <person name="Sumanam S."/>
            <person name="Adisakwattana P."/>
            <person name="Gasser R.B."/>
            <person name="Hernandez-Gonzalez A."/>
            <person name="Young N.D."/>
            <person name="Perteguer M.J."/>
        </authorList>
    </citation>
    <scope>NUCLEOTIDE SEQUENCE [LARGE SCALE GENOMIC DNA]</scope>
    <source>
        <strain evidence="3">AL3</strain>
        <tissue evidence="3">Liver</tissue>
    </source>
</reference>
<accession>A0ABD6EL86</accession>
<sequence length="151" mass="17405">MNSVHFVSRRIKYESEYDDQDELSFYENEEVVLSECINKSIHYFMLKEVDRNGTFIVLENTSLRDAADLSDWTVKRDVDGTEFRYTFPFNFILQPTKTVTVWARDQGGKDSPPDSVISYSTSTFGVGKVAKTTLLNNKNVEMARHIEEVLS</sequence>